<feature type="region of interest" description="Disordered" evidence="1">
    <location>
        <begin position="24"/>
        <end position="56"/>
    </location>
</feature>
<reference evidence="2 3" key="1">
    <citation type="submission" date="2015-10" db="EMBL/GenBank/DDBJ databases">
        <title>Genome analyses suggest a sexual origin of heterokaryosis in a supposedly ancient asexual fungus.</title>
        <authorList>
            <person name="Ropars J."/>
            <person name="Sedzielewska K."/>
            <person name="Noel J."/>
            <person name="Charron P."/>
            <person name="Farinelli L."/>
            <person name="Marton T."/>
            <person name="Kruger M."/>
            <person name="Pelin A."/>
            <person name="Brachmann A."/>
            <person name="Corradi N."/>
        </authorList>
    </citation>
    <scope>NUCLEOTIDE SEQUENCE [LARGE SCALE GENOMIC DNA]</scope>
    <source>
        <strain evidence="2 3">A4</strain>
    </source>
</reference>
<protein>
    <submittedName>
        <fullName evidence="2">Uncharacterized protein</fullName>
    </submittedName>
</protein>
<dbReference type="Proteomes" id="UP000234323">
    <property type="component" value="Unassembled WGS sequence"/>
</dbReference>
<keyword evidence="3" id="KW-1185">Reference proteome</keyword>
<feature type="compositionally biased region" description="Basic and acidic residues" evidence="1">
    <location>
        <begin position="31"/>
        <end position="40"/>
    </location>
</feature>
<organism evidence="2 3">
    <name type="scientific">Rhizophagus irregularis</name>
    <dbReference type="NCBI Taxonomy" id="588596"/>
    <lineage>
        <taxon>Eukaryota</taxon>
        <taxon>Fungi</taxon>
        <taxon>Fungi incertae sedis</taxon>
        <taxon>Mucoromycota</taxon>
        <taxon>Glomeromycotina</taxon>
        <taxon>Glomeromycetes</taxon>
        <taxon>Glomerales</taxon>
        <taxon>Glomeraceae</taxon>
        <taxon>Rhizophagus</taxon>
    </lineage>
</organism>
<feature type="compositionally biased region" description="Polar residues" evidence="1">
    <location>
        <begin position="43"/>
        <end position="52"/>
    </location>
</feature>
<dbReference type="VEuPathDB" id="FungiDB:RhiirA1_421474"/>
<dbReference type="EMBL" id="LLXI01001910">
    <property type="protein sequence ID" value="PKY55637.1"/>
    <property type="molecule type" value="Genomic_DNA"/>
</dbReference>
<evidence type="ECO:0000313" key="2">
    <source>
        <dbReference type="EMBL" id="PKY55637.1"/>
    </source>
</evidence>
<evidence type="ECO:0000256" key="1">
    <source>
        <dbReference type="SAM" id="MobiDB-lite"/>
    </source>
</evidence>
<comment type="caution">
    <text evidence="2">The sequence shown here is derived from an EMBL/GenBank/DDBJ whole genome shotgun (WGS) entry which is preliminary data.</text>
</comment>
<name>A0A2I1H9T9_9GLOM</name>
<sequence>MFPFQEEFDDSSATRCANGVSAINKSNDSLEEQKNNKIDDMENNMTKNLPTSTDEKEILSNEKIQQQNVKASHESQDDDEARAFRSQFDEIKCVSRMLEYSKNNAYNRFQGPAGRINFIFN</sequence>
<dbReference type="AlphaFoldDB" id="A0A2I1H9T9"/>
<dbReference type="VEuPathDB" id="FungiDB:FUN_025388"/>
<dbReference type="VEuPathDB" id="FungiDB:RhiirFUN_024745"/>
<proteinExistence type="predicted"/>
<accession>A0A2I1H9T9</accession>
<gene>
    <name evidence="2" type="ORF">RhiirA4_410688</name>
</gene>
<evidence type="ECO:0000313" key="3">
    <source>
        <dbReference type="Proteomes" id="UP000234323"/>
    </source>
</evidence>